<dbReference type="AlphaFoldDB" id="A0A975DI30"/>
<dbReference type="InterPro" id="IPR038712">
    <property type="entry name" value="PixA-like_sf"/>
</dbReference>
<proteinExistence type="predicted"/>
<evidence type="ECO:0000313" key="2">
    <source>
        <dbReference type="Proteomes" id="UP000664904"/>
    </source>
</evidence>
<dbReference type="EMBL" id="CP072133">
    <property type="protein sequence ID" value="QTH72256.1"/>
    <property type="molecule type" value="Genomic_DNA"/>
</dbReference>
<keyword evidence="2" id="KW-1185">Reference proteome</keyword>
<dbReference type="RefSeq" id="WP_208843878.1">
    <property type="nucleotide sequence ID" value="NZ_CP072133.1"/>
</dbReference>
<dbReference type="InterPro" id="IPR021087">
    <property type="entry name" value="Uncharacterised_PixA/AidA"/>
</dbReference>
<sequence length="175" mass="19593">MAIQRIEVVVDCESIENGAAAYTAVNMFASPDIIVSNSQGSYELSVRVDNDDVLRWSAFPKVVQPEGSTENYAVIISAEHDWNNNTLLKDWTAFQGDMDVYVYESDAISMNDDGEVPVKRVTGYQPYVQATARLPGRPDPGTSQIEAYTFWVKVYKGSQLIKEINWDPYVTVVQP</sequence>
<dbReference type="Proteomes" id="UP000664904">
    <property type="component" value="Chromosome"/>
</dbReference>
<dbReference type="Gene3D" id="2.60.40.3910">
    <property type="entry name" value="Inclusion body protein"/>
    <property type="match status" value="1"/>
</dbReference>
<gene>
    <name evidence="1" type="ORF">J5O05_05105</name>
</gene>
<accession>A0A975DI30</accession>
<name>A0A975DI30_9GAMM</name>
<organism evidence="1 2">
    <name type="scientific">Pseudoalteromonas xiamenensis</name>
    <dbReference type="NCBI Taxonomy" id="882626"/>
    <lineage>
        <taxon>Bacteria</taxon>
        <taxon>Pseudomonadati</taxon>
        <taxon>Pseudomonadota</taxon>
        <taxon>Gammaproteobacteria</taxon>
        <taxon>Alteromonadales</taxon>
        <taxon>Pseudoalteromonadaceae</taxon>
        <taxon>Pseudoalteromonas</taxon>
    </lineage>
</organism>
<dbReference type="Pfam" id="PF12306">
    <property type="entry name" value="PixA"/>
    <property type="match status" value="1"/>
</dbReference>
<protein>
    <recommendedName>
        <fullName evidence="3">Inclusion body protein</fullName>
    </recommendedName>
</protein>
<evidence type="ECO:0008006" key="3">
    <source>
        <dbReference type="Google" id="ProtNLM"/>
    </source>
</evidence>
<dbReference type="KEGG" id="pxi:J5O05_05105"/>
<evidence type="ECO:0000313" key="1">
    <source>
        <dbReference type="EMBL" id="QTH72256.1"/>
    </source>
</evidence>
<reference evidence="1" key="1">
    <citation type="submission" date="2021-03" db="EMBL/GenBank/DDBJ databases">
        <title>Complete Genome of Pseudoalteromonas xiamenensis STKMTI.2, a new potential marine bacterium producing anti-Vibrio compounds.</title>
        <authorList>
            <person name="Handayani D.P."/>
            <person name="Isnansetyo A."/>
            <person name="Istiqomah I."/>
            <person name="Jumina J."/>
        </authorList>
    </citation>
    <scope>NUCLEOTIDE SEQUENCE</scope>
    <source>
        <strain evidence="1">STKMTI.2</strain>
    </source>
</reference>